<dbReference type="Proteomes" id="UP001177003">
    <property type="component" value="Chromosome 2"/>
</dbReference>
<dbReference type="EMBL" id="OX465078">
    <property type="protein sequence ID" value="CAI9270781.1"/>
    <property type="molecule type" value="Genomic_DNA"/>
</dbReference>
<keyword evidence="2" id="KW-1185">Reference proteome</keyword>
<name>A0AA35YE46_LACSI</name>
<protein>
    <submittedName>
        <fullName evidence="1">Uncharacterized protein</fullName>
    </submittedName>
</protein>
<proteinExistence type="predicted"/>
<reference evidence="1" key="1">
    <citation type="submission" date="2023-04" db="EMBL/GenBank/DDBJ databases">
        <authorList>
            <person name="Vijverberg K."/>
            <person name="Xiong W."/>
            <person name="Schranz E."/>
        </authorList>
    </citation>
    <scope>NUCLEOTIDE SEQUENCE</scope>
</reference>
<sequence>MGERVLNDENSAPTTQGIFETSTITTTTSLPPFFTTVSTSTHSPTFDQVMNQPITSLFPSQSTVPPKTMNDDDTNDGLYGASFADLEFNPEEEDIPFHMFMSGK</sequence>
<evidence type="ECO:0000313" key="2">
    <source>
        <dbReference type="Proteomes" id="UP001177003"/>
    </source>
</evidence>
<dbReference type="AlphaFoldDB" id="A0AA35YE46"/>
<evidence type="ECO:0000313" key="1">
    <source>
        <dbReference type="EMBL" id="CAI9270781.1"/>
    </source>
</evidence>
<accession>A0AA35YE46</accession>
<gene>
    <name evidence="1" type="ORF">LSALG_LOCUS11076</name>
</gene>
<organism evidence="1 2">
    <name type="scientific">Lactuca saligna</name>
    <name type="common">Willowleaf lettuce</name>
    <dbReference type="NCBI Taxonomy" id="75948"/>
    <lineage>
        <taxon>Eukaryota</taxon>
        <taxon>Viridiplantae</taxon>
        <taxon>Streptophyta</taxon>
        <taxon>Embryophyta</taxon>
        <taxon>Tracheophyta</taxon>
        <taxon>Spermatophyta</taxon>
        <taxon>Magnoliopsida</taxon>
        <taxon>eudicotyledons</taxon>
        <taxon>Gunneridae</taxon>
        <taxon>Pentapetalae</taxon>
        <taxon>asterids</taxon>
        <taxon>campanulids</taxon>
        <taxon>Asterales</taxon>
        <taxon>Asteraceae</taxon>
        <taxon>Cichorioideae</taxon>
        <taxon>Cichorieae</taxon>
        <taxon>Lactucinae</taxon>
        <taxon>Lactuca</taxon>
    </lineage>
</organism>